<dbReference type="OrthoDB" id="1938591at2759"/>
<dbReference type="InterPro" id="IPR001606">
    <property type="entry name" value="ARID_dom"/>
</dbReference>
<protein>
    <recommendedName>
        <fullName evidence="2">ARID domain-containing protein</fullName>
    </recommendedName>
</protein>
<feature type="compositionally biased region" description="Polar residues" evidence="1">
    <location>
        <begin position="234"/>
        <end position="250"/>
    </location>
</feature>
<dbReference type="PROSITE" id="PS51011">
    <property type="entry name" value="ARID"/>
    <property type="match status" value="1"/>
</dbReference>
<evidence type="ECO:0000256" key="1">
    <source>
        <dbReference type="SAM" id="MobiDB-lite"/>
    </source>
</evidence>
<dbReference type="SUPFAM" id="SSF46774">
    <property type="entry name" value="ARID-like"/>
    <property type="match status" value="1"/>
</dbReference>
<name>A0A5M3M9W9_CONPW</name>
<feature type="domain" description="ARID" evidence="2">
    <location>
        <begin position="107"/>
        <end position="209"/>
    </location>
</feature>
<comment type="caution">
    <text evidence="3">The sequence shown here is derived from an EMBL/GenBank/DDBJ whole genome shotgun (WGS) entry which is preliminary data.</text>
</comment>
<organism evidence="3 4">
    <name type="scientific">Coniophora puteana (strain RWD-64-598)</name>
    <name type="common">Brown rot fungus</name>
    <dbReference type="NCBI Taxonomy" id="741705"/>
    <lineage>
        <taxon>Eukaryota</taxon>
        <taxon>Fungi</taxon>
        <taxon>Dikarya</taxon>
        <taxon>Basidiomycota</taxon>
        <taxon>Agaricomycotina</taxon>
        <taxon>Agaricomycetes</taxon>
        <taxon>Agaricomycetidae</taxon>
        <taxon>Boletales</taxon>
        <taxon>Coniophorineae</taxon>
        <taxon>Coniophoraceae</taxon>
        <taxon>Coniophora</taxon>
    </lineage>
</organism>
<feature type="region of interest" description="Disordered" evidence="1">
    <location>
        <begin position="213"/>
        <end position="255"/>
    </location>
</feature>
<dbReference type="RefSeq" id="XP_007773980.1">
    <property type="nucleotide sequence ID" value="XM_007775790.1"/>
</dbReference>
<dbReference type="SMART" id="SM01014">
    <property type="entry name" value="ARID"/>
    <property type="match status" value="1"/>
</dbReference>
<dbReference type="AlphaFoldDB" id="A0A5M3M9W9"/>
<keyword evidence="4" id="KW-1185">Reference proteome</keyword>
<evidence type="ECO:0000313" key="4">
    <source>
        <dbReference type="Proteomes" id="UP000053558"/>
    </source>
</evidence>
<accession>A0A5M3M9W9</accession>
<evidence type="ECO:0000259" key="2">
    <source>
        <dbReference type="PROSITE" id="PS51011"/>
    </source>
</evidence>
<gene>
    <name evidence="3" type="ORF">CONPUDRAFT_147037</name>
</gene>
<dbReference type="Gene3D" id="1.10.150.60">
    <property type="entry name" value="ARID DNA-binding domain"/>
    <property type="match status" value="1"/>
</dbReference>
<dbReference type="GO" id="GO:0003677">
    <property type="term" value="F:DNA binding"/>
    <property type="evidence" value="ECO:0007669"/>
    <property type="project" value="InterPro"/>
</dbReference>
<dbReference type="Pfam" id="PF01388">
    <property type="entry name" value="ARID"/>
    <property type="match status" value="1"/>
</dbReference>
<proteinExistence type="predicted"/>
<dbReference type="Proteomes" id="UP000053558">
    <property type="component" value="Unassembled WGS sequence"/>
</dbReference>
<feature type="compositionally biased region" description="Polar residues" evidence="1">
    <location>
        <begin position="213"/>
        <end position="224"/>
    </location>
</feature>
<dbReference type="CDD" id="cd16100">
    <property type="entry name" value="ARID"/>
    <property type="match status" value="1"/>
</dbReference>
<dbReference type="GeneID" id="19202271"/>
<evidence type="ECO:0000313" key="3">
    <source>
        <dbReference type="EMBL" id="EIW75989.1"/>
    </source>
</evidence>
<reference evidence="4" key="1">
    <citation type="journal article" date="2012" name="Science">
        <title>The Paleozoic origin of enzymatic lignin decomposition reconstructed from 31 fungal genomes.</title>
        <authorList>
            <person name="Floudas D."/>
            <person name="Binder M."/>
            <person name="Riley R."/>
            <person name="Barry K."/>
            <person name="Blanchette R.A."/>
            <person name="Henrissat B."/>
            <person name="Martinez A.T."/>
            <person name="Otillar R."/>
            <person name="Spatafora J.W."/>
            <person name="Yadav J.S."/>
            <person name="Aerts A."/>
            <person name="Benoit I."/>
            <person name="Boyd A."/>
            <person name="Carlson A."/>
            <person name="Copeland A."/>
            <person name="Coutinho P.M."/>
            <person name="de Vries R.P."/>
            <person name="Ferreira P."/>
            <person name="Findley K."/>
            <person name="Foster B."/>
            <person name="Gaskell J."/>
            <person name="Glotzer D."/>
            <person name="Gorecki P."/>
            <person name="Heitman J."/>
            <person name="Hesse C."/>
            <person name="Hori C."/>
            <person name="Igarashi K."/>
            <person name="Jurgens J.A."/>
            <person name="Kallen N."/>
            <person name="Kersten P."/>
            <person name="Kohler A."/>
            <person name="Kuees U."/>
            <person name="Kumar T.K.A."/>
            <person name="Kuo A."/>
            <person name="LaButti K."/>
            <person name="Larrondo L.F."/>
            <person name="Lindquist E."/>
            <person name="Ling A."/>
            <person name="Lombard V."/>
            <person name="Lucas S."/>
            <person name="Lundell T."/>
            <person name="Martin R."/>
            <person name="McLaughlin D.J."/>
            <person name="Morgenstern I."/>
            <person name="Morin E."/>
            <person name="Murat C."/>
            <person name="Nagy L.G."/>
            <person name="Nolan M."/>
            <person name="Ohm R.A."/>
            <person name="Patyshakuliyeva A."/>
            <person name="Rokas A."/>
            <person name="Ruiz-Duenas F.J."/>
            <person name="Sabat G."/>
            <person name="Salamov A."/>
            <person name="Samejima M."/>
            <person name="Schmutz J."/>
            <person name="Slot J.C."/>
            <person name="St John F."/>
            <person name="Stenlid J."/>
            <person name="Sun H."/>
            <person name="Sun S."/>
            <person name="Syed K."/>
            <person name="Tsang A."/>
            <person name="Wiebenga A."/>
            <person name="Young D."/>
            <person name="Pisabarro A."/>
            <person name="Eastwood D.C."/>
            <person name="Martin F."/>
            <person name="Cullen D."/>
            <person name="Grigoriev I.V."/>
            <person name="Hibbett D.S."/>
        </authorList>
    </citation>
    <scope>NUCLEOTIDE SEQUENCE [LARGE SCALE GENOMIC DNA]</scope>
    <source>
        <strain evidence="4">RWD-64-598 SS2</strain>
    </source>
</reference>
<dbReference type="EMBL" id="JH711587">
    <property type="protein sequence ID" value="EIW75989.1"/>
    <property type="molecule type" value="Genomic_DNA"/>
</dbReference>
<dbReference type="InterPro" id="IPR036431">
    <property type="entry name" value="ARID_dom_sf"/>
</dbReference>
<dbReference type="KEGG" id="cput:CONPUDRAFT_147037"/>
<sequence length="343" mass="38116">MNDRRLFLQQNIATVEYDLRALRNQRGQIPDNTFNAKLLQLQTDLEQKKELLHHFTRFLMASQQMGADGLHPGPNNMESIVSNGTIDMSTPSIPTMMAGVDSIQVPPLDPMRFEMMYRQFCANQEQEFKLTAPVSDKSVELHQLHRQVMTANGLGNADARDLWPVIGGRLGLVQFPGNDRQPPRSGPMIAQQLRHIYQETLYSFDQTYSLSWRNEHNGGSNNGADNEGNAPSAPAQQPDVSSTDDNQANANRIPDNRQLAMLALRFGASTVEEMRSQGVPPHIINFVESKRPLMAFIRQQHERRMAQGNANGGLVPAAADTGDSDTIGALVDNLEGLDMGEKN</sequence>